<dbReference type="EMBL" id="MNAD01001062">
    <property type="protein sequence ID" value="OJT08335.1"/>
    <property type="molecule type" value="Genomic_DNA"/>
</dbReference>
<evidence type="ECO:0000256" key="1">
    <source>
        <dbReference type="SAM" id="Coils"/>
    </source>
</evidence>
<feature type="compositionally biased region" description="Polar residues" evidence="2">
    <location>
        <begin position="135"/>
        <end position="144"/>
    </location>
</feature>
<accession>A0A1M2VL64</accession>
<proteinExistence type="predicted"/>
<sequence length="1467" mass="161997">MEGDIPHTNSIGIYINKDLTLYTEYDIQRRRHKVTCDRCGSVIHLTQKGSAQYFTVHRGSIKCDKAKARRDEMKERAHAEAIAATLASESAGPSAPQPVEPSANAATPFHSFREQPPSGTPTPPWTPFGSALPSLFNSPHLSPTTPVPGPSTIPSDLEEYLLHSQAHSDRLSGGIAGLSFSATQGEGLGNRLDDLLASMADPGSLPRPDTHRPPVQECRGTLVEWTPGSVWSTYPYHRHASKSFPWEPIAIENDHWLRIRSEQCDGVVLEGEEVCPTCIAVPSSSQFGKVMDRAGSAAEHTPYLALTYKQLHATLRKTMGQLRELRIKHRNVERKLTTARRKISDYQRIVMLLATHDVKRLRRLLSVALKKGASPHTLIDRLERSIAGLYNTQGGFSDEELDVAFLAKALGGSRLLFALSHSHGLPSASTLGRRMAIPRLLPCISKPTESEVHANITAFCNPEFKPPMWTGSCDPAATEGIEDEPGLRPTVAGLILMVDGVALEERCRYDAERNSVLGLCREHSHRVRTKVTELNVIKDLEAALHGLGQSGVTCCYGKDGTVVAIAPYSRTDHYTPIPILLSPSCKCETGEELVEWMCIVLRVWRTHPFGERIHGPLWALGSDGESSFRRARFLLCMSELLDRGAPLGQILRNLSGLNCYTGPRGLCGTCDPKHVIKRFGTLVRNPKGITISETLLTCHDIFAHLQELPGMTTEKARQLLDPADKQNVPKAVNLLQSLLKLDEEAPAPVHPGQAHRRRILSFLAHILGYFLLPFISIRMSLSDQIRSLATYAHLVAVFWIKHRTKFITGALYADSQAIIKNIVFSVARLQLVDRNLPFHIILEGTDRLETLFGDCRTQDHSRNFDTLQLSEKLATGTLIQGIFERHPDLDRGHRRLALKDAMGVDRVNPKSWTGNVRVGDVELAAEWARGREEANKLLEAYLGPSARVDFEAVFPIDGDRDLLRPLGTYVGCDYDPDDARTEAPETGSALGGDYEDSGLPAETSPAQQDTDEESPNTFKDVPEGVSLDDFLPRNVGERPSQRMDSTLMFSEDNFLMIDGKAYLKASVVTIFLTAKRSRKVTMRILRARGVTIEDLRGRGEDLFNSAVDLDGEDLIKIGDIAAVLIRIGDVVCLAVVEILEFQVEGGKLTAVNADQLEREASPVMVLVQVLRMWRVQDLSDGTDTRWLWDHHYALFDAKSDGQSTRSKEPKRTFLIPGFLVFPLGPTIVSTRHPVSATGQPSSSSEMAAKDTVTWSLSDTQLQAALDAAWTALSPTSDAILTNIELLPSAAKSDALPYQSEDGAHLTVQDVPESLSVEKLSGTAMVPCFLCGDTMTLSRMRNHVGHHILFSMRDIEDDKTLLQDSPSGEPITIWKYNAMVHLLIQHLGDEASLPDLPPSLILDMHISKAEELAMGVATEWTDKWREENAIPDSDGIEEVQAQLASDSIVQKRGRAQSTAEGVERRRKT</sequence>
<feature type="region of interest" description="Disordered" evidence="2">
    <location>
        <begin position="1444"/>
        <end position="1467"/>
    </location>
</feature>
<dbReference type="Proteomes" id="UP000184267">
    <property type="component" value="Unassembled WGS sequence"/>
</dbReference>
<reference evidence="3 4" key="1">
    <citation type="submission" date="2016-10" db="EMBL/GenBank/DDBJ databases">
        <title>Genome sequence of the basidiomycete white-rot fungus Trametes pubescens.</title>
        <authorList>
            <person name="Makela M.R."/>
            <person name="Granchi Z."/>
            <person name="Peng M."/>
            <person name="De Vries R.P."/>
            <person name="Grigoriev I."/>
            <person name="Riley R."/>
            <person name="Hilden K."/>
        </authorList>
    </citation>
    <scope>NUCLEOTIDE SEQUENCE [LARGE SCALE GENOMIC DNA]</scope>
    <source>
        <strain evidence="3 4">FBCC735</strain>
    </source>
</reference>
<feature type="region of interest" description="Disordered" evidence="2">
    <location>
        <begin position="87"/>
        <end position="152"/>
    </location>
</feature>
<keyword evidence="1" id="KW-0175">Coiled coil</keyword>
<feature type="coiled-coil region" evidence="1">
    <location>
        <begin position="315"/>
        <end position="349"/>
    </location>
</feature>
<keyword evidence="4" id="KW-1185">Reference proteome</keyword>
<dbReference type="OMA" id="RIMMLIA"/>
<evidence type="ECO:0000313" key="4">
    <source>
        <dbReference type="Proteomes" id="UP000184267"/>
    </source>
</evidence>
<protein>
    <submittedName>
        <fullName evidence="3">Uncharacterized protein</fullName>
    </submittedName>
</protein>
<feature type="non-terminal residue" evidence="3">
    <location>
        <position position="1467"/>
    </location>
</feature>
<evidence type="ECO:0000313" key="3">
    <source>
        <dbReference type="EMBL" id="OJT08335.1"/>
    </source>
</evidence>
<dbReference type="OrthoDB" id="2659442at2759"/>
<feature type="region of interest" description="Disordered" evidence="2">
    <location>
        <begin position="973"/>
        <end position="1039"/>
    </location>
</feature>
<evidence type="ECO:0000256" key="2">
    <source>
        <dbReference type="SAM" id="MobiDB-lite"/>
    </source>
</evidence>
<comment type="caution">
    <text evidence="3">The sequence shown here is derived from an EMBL/GenBank/DDBJ whole genome shotgun (WGS) entry which is preliminary data.</text>
</comment>
<name>A0A1M2VL64_TRAPU</name>
<organism evidence="3 4">
    <name type="scientific">Trametes pubescens</name>
    <name type="common">White-rot fungus</name>
    <dbReference type="NCBI Taxonomy" id="154538"/>
    <lineage>
        <taxon>Eukaryota</taxon>
        <taxon>Fungi</taxon>
        <taxon>Dikarya</taxon>
        <taxon>Basidiomycota</taxon>
        <taxon>Agaricomycotina</taxon>
        <taxon>Agaricomycetes</taxon>
        <taxon>Polyporales</taxon>
        <taxon>Polyporaceae</taxon>
        <taxon>Trametes</taxon>
    </lineage>
</organism>
<gene>
    <name evidence="3" type="ORF">TRAPUB_787</name>
</gene>